<dbReference type="AlphaFoldDB" id="A0A4T0FWV1"/>
<dbReference type="EMBL" id="SPNW01000004">
    <property type="protein sequence ID" value="TIA92910.1"/>
    <property type="molecule type" value="Genomic_DNA"/>
</dbReference>
<accession>A0A4T0FWV1</accession>
<reference evidence="3 4" key="1">
    <citation type="submission" date="2019-03" db="EMBL/GenBank/DDBJ databases">
        <title>Sequencing 23 genomes of Wallemia ichthyophaga.</title>
        <authorList>
            <person name="Gostincar C."/>
        </authorList>
    </citation>
    <scope>NUCLEOTIDE SEQUENCE [LARGE SCALE GENOMIC DNA]</scope>
    <source>
        <strain evidence="3 4">EXF-5753</strain>
    </source>
</reference>
<evidence type="ECO:0000256" key="1">
    <source>
        <dbReference type="SAM" id="Coils"/>
    </source>
</evidence>
<keyword evidence="4" id="KW-1185">Reference proteome</keyword>
<dbReference type="Proteomes" id="UP000310189">
    <property type="component" value="Unassembled WGS sequence"/>
</dbReference>
<feature type="region of interest" description="Disordered" evidence="2">
    <location>
        <begin position="237"/>
        <end position="343"/>
    </location>
</feature>
<proteinExistence type="predicted"/>
<feature type="coiled-coil region" evidence="1">
    <location>
        <begin position="24"/>
        <end position="58"/>
    </location>
</feature>
<name>A0A4T0FWV1_9BASI</name>
<sequence length="343" mass="37890">MNSNNFEYEKNRMSNLLADSNLQIAEQDKALAAKDALIEKLQEQLGEQGLQLKQARHQRDLNKSVMHNIQKQNQMESRRSGGGGSGSGSHGADDKDANPDSTLSALYQVQNDLNQVTKENAEWRGTFNDIGAQLCKLTVDTVDRVQKLTGEVVTMDQLNNSAKPSKQTKQTLLQYLKTLRNSIKLLSGQKTFDFVADYDFEKLDKLREEYEVVKKGIEGLMGVGVGVGINVGVGVLQDKNSSSKEPTKESTSFKPRRSNRLNLSDLRGEGRVEDTDTREDRDTLDQDMPAPPRKVQRVTTSVGPSRPVTYSSSGARSTSQASHKRRPSAAAGTSKLAHVRARV</sequence>
<feature type="compositionally biased region" description="Low complexity" evidence="2">
    <location>
        <begin position="311"/>
        <end position="321"/>
    </location>
</feature>
<evidence type="ECO:0000313" key="3">
    <source>
        <dbReference type="EMBL" id="TIA92910.1"/>
    </source>
</evidence>
<evidence type="ECO:0000313" key="4">
    <source>
        <dbReference type="Proteomes" id="UP000310189"/>
    </source>
</evidence>
<feature type="compositionally biased region" description="Basic and acidic residues" evidence="2">
    <location>
        <begin position="266"/>
        <end position="284"/>
    </location>
</feature>
<protein>
    <submittedName>
        <fullName evidence="3">Uncharacterized protein</fullName>
    </submittedName>
</protein>
<comment type="caution">
    <text evidence="3">The sequence shown here is derived from an EMBL/GenBank/DDBJ whole genome shotgun (WGS) entry which is preliminary data.</text>
</comment>
<dbReference type="OrthoDB" id="10564285at2759"/>
<feature type="region of interest" description="Disordered" evidence="2">
    <location>
        <begin position="72"/>
        <end position="100"/>
    </location>
</feature>
<organism evidence="3 4">
    <name type="scientific">Wallemia hederae</name>
    <dbReference type="NCBI Taxonomy" id="1540922"/>
    <lineage>
        <taxon>Eukaryota</taxon>
        <taxon>Fungi</taxon>
        <taxon>Dikarya</taxon>
        <taxon>Basidiomycota</taxon>
        <taxon>Wallemiomycotina</taxon>
        <taxon>Wallemiomycetes</taxon>
        <taxon>Wallemiales</taxon>
        <taxon>Wallemiaceae</taxon>
        <taxon>Wallemia</taxon>
    </lineage>
</organism>
<gene>
    <name evidence="3" type="ORF">E3P99_00344</name>
</gene>
<keyword evidence="1" id="KW-0175">Coiled coil</keyword>
<evidence type="ECO:0000256" key="2">
    <source>
        <dbReference type="SAM" id="MobiDB-lite"/>
    </source>
</evidence>
<feature type="compositionally biased region" description="Gly residues" evidence="2">
    <location>
        <begin position="80"/>
        <end position="89"/>
    </location>
</feature>